<feature type="region of interest" description="Disordered" evidence="8">
    <location>
        <begin position="62"/>
        <end position="86"/>
    </location>
</feature>
<keyword evidence="3" id="KW-0694">RNA-binding</keyword>
<name>A0A0H4T7N0_9BACT</name>
<dbReference type="GO" id="GO:0019843">
    <property type="term" value="F:rRNA binding"/>
    <property type="evidence" value="ECO:0007669"/>
    <property type="project" value="UniProtKB-KW"/>
</dbReference>
<dbReference type="InterPro" id="IPR009000">
    <property type="entry name" value="Transl_B-barrel_sf"/>
</dbReference>
<dbReference type="AlphaFoldDB" id="A0A0H4T7N0"/>
<protein>
    <recommendedName>
        <fullName evidence="6">Large ribosomal subunit protein uL3</fullName>
    </recommendedName>
    <alternativeName>
        <fullName evidence="7">50S ribosomal protein L3</fullName>
    </alternativeName>
</protein>
<keyword evidence="5" id="KW-0687">Ribonucleoprotein</keyword>
<dbReference type="SUPFAM" id="SSF50447">
    <property type="entry name" value="Translation proteins"/>
    <property type="match status" value="1"/>
</dbReference>
<dbReference type="PANTHER" id="PTHR11229:SF16">
    <property type="entry name" value="LARGE RIBOSOMAL SUBUNIT PROTEIN UL3C"/>
    <property type="match status" value="1"/>
</dbReference>
<dbReference type="GO" id="GO:0006412">
    <property type="term" value="P:translation"/>
    <property type="evidence" value="ECO:0007669"/>
    <property type="project" value="InterPro"/>
</dbReference>
<accession>A0A0H4T7N0</accession>
<evidence type="ECO:0000256" key="8">
    <source>
        <dbReference type="SAM" id="MobiDB-lite"/>
    </source>
</evidence>
<dbReference type="InterPro" id="IPR019927">
    <property type="entry name" value="Ribosomal_uL3_bac/org-type"/>
</dbReference>
<evidence type="ECO:0000256" key="2">
    <source>
        <dbReference type="ARBA" id="ARBA00022730"/>
    </source>
</evidence>
<dbReference type="GO" id="GO:0022625">
    <property type="term" value="C:cytosolic large ribosomal subunit"/>
    <property type="evidence" value="ECO:0007669"/>
    <property type="project" value="TreeGrafter"/>
</dbReference>
<sequence>MAYIKAKKLKMGQIFKDDEVIPVTFISLAEDADTEFEAGSKLKVSGISKGRGFQGVVKRHGFHGSDKTHGQKHTHRAPGSIGSTGPQRVFPGIKMAGRMGGTTSTLRNLEVVSFDKDRKMLVLKGAVPGNRGGELKIYVK</sequence>
<dbReference type="InterPro" id="IPR000597">
    <property type="entry name" value="Ribosomal_uL3"/>
</dbReference>
<evidence type="ECO:0000256" key="7">
    <source>
        <dbReference type="ARBA" id="ARBA00035457"/>
    </source>
</evidence>
<evidence type="ECO:0000256" key="3">
    <source>
        <dbReference type="ARBA" id="ARBA00022884"/>
    </source>
</evidence>
<evidence type="ECO:0000256" key="6">
    <source>
        <dbReference type="ARBA" id="ARBA00035243"/>
    </source>
</evidence>
<dbReference type="PANTHER" id="PTHR11229">
    <property type="entry name" value="50S RIBOSOMAL PROTEIN L3"/>
    <property type="match status" value="1"/>
</dbReference>
<keyword evidence="4 9" id="KW-0689">Ribosomal protein</keyword>
<dbReference type="EMBL" id="KT007000">
    <property type="protein sequence ID" value="AKQ02467.1"/>
    <property type="molecule type" value="Genomic_DNA"/>
</dbReference>
<dbReference type="FunFam" id="2.40.30.10:FF:000004">
    <property type="entry name" value="50S ribosomal protein L3"/>
    <property type="match status" value="1"/>
</dbReference>
<keyword evidence="2" id="KW-0699">rRNA-binding</keyword>
<evidence type="ECO:0000256" key="5">
    <source>
        <dbReference type="ARBA" id="ARBA00023274"/>
    </source>
</evidence>
<proteinExistence type="inferred from homology"/>
<gene>
    <name evidence="9" type="primary">rplC</name>
</gene>
<dbReference type="Gene3D" id="2.40.30.10">
    <property type="entry name" value="Translation factors"/>
    <property type="match status" value="1"/>
</dbReference>
<organism evidence="9">
    <name type="scientific">uncultured Parcubacteria bacterium Rifle_16ft_4_minimus_37647</name>
    <dbReference type="NCBI Taxonomy" id="1665140"/>
    <lineage>
        <taxon>Bacteria</taxon>
        <taxon>Candidatus Parcubacteria</taxon>
        <taxon>environmental samples</taxon>
    </lineage>
</organism>
<reference evidence="9" key="1">
    <citation type="journal article" date="2015" name="ISME J.">
        <title>Aquifer environment selects for microbial species cohorts in sediment and groundwater.</title>
        <authorList>
            <person name="Hug L.A."/>
            <person name="Thomas B.C."/>
            <person name="Brown C.T."/>
            <person name="Frischkorn K.R."/>
            <person name="Williams K.H."/>
            <person name="Tringe S.G."/>
            <person name="Banfield J.F."/>
        </authorList>
    </citation>
    <scope>NUCLEOTIDE SEQUENCE</scope>
</reference>
<dbReference type="Pfam" id="PF00297">
    <property type="entry name" value="Ribosomal_L3"/>
    <property type="match status" value="1"/>
</dbReference>
<dbReference type="GO" id="GO:0003735">
    <property type="term" value="F:structural constituent of ribosome"/>
    <property type="evidence" value="ECO:0007669"/>
    <property type="project" value="InterPro"/>
</dbReference>
<evidence type="ECO:0000313" key="9">
    <source>
        <dbReference type="EMBL" id="AKQ02467.1"/>
    </source>
</evidence>
<evidence type="ECO:0000256" key="4">
    <source>
        <dbReference type="ARBA" id="ARBA00022980"/>
    </source>
</evidence>
<comment type="similarity">
    <text evidence="1">Belongs to the universal ribosomal protein uL3 family.</text>
</comment>
<evidence type="ECO:0000256" key="1">
    <source>
        <dbReference type="ARBA" id="ARBA00006540"/>
    </source>
</evidence>